<dbReference type="InterPro" id="IPR005135">
    <property type="entry name" value="Endo/exonuclease/phosphatase"/>
</dbReference>
<feature type="region of interest" description="Disordered" evidence="1">
    <location>
        <begin position="1"/>
        <end position="32"/>
    </location>
</feature>
<dbReference type="AlphaFoldDB" id="A0A0C1Y0J0"/>
<keyword evidence="4" id="KW-1185">Reference proteome</keyword>
<proteinExistence type="predicted"/>
<protein>
    <submittedName>
        <fullName evidence="3">Endonuclease</fullName>
    </submittedName>
</protein>
<dbReference type="Gene3D" id="3.60.10.10">
    <property type="entry name" value="Endonuclease/exonuclease/phosphatase"/>
    <property type="match status" value="1"/>
</dbReference>
<feature type="domain" description="Endonuclease/exonuclease/phosphatase" evidence="2">
    <location>
        <begin position="54"/>
        <end position="266"/>
    </location>
</feature>
<reference evidence="3 4" key="1">
    <citation type="submission" date="2014-12" db="EMBL/GenBank/DDBJ databases">
        <title>Denitrispirillum autotrophicum gen. nov., sp. nov., Denitrifying, Facultatively Autotrophic Bacteria Isolated from Rice Paddy Soil.</title>
        <authorList>
            <person name="Ishii S."/>
            <person name="Ashida N."/>
            <person name="Ohno H."/>
            <person name="Otsuka S."/>
            <person name="Yokota A."/>
            <person name="Senoo K."/>
        </authorList>
    </citation>
    <scope>NUCLEOTIDE SEQUENCE [LARGE SCALE GENOMIC DNA]</scope>
    <source>
        <strain evidence="3 4">TSA66</strain>
    </source>
</reference>
<evidence type="ECO:0000313" key="4">
    <source>
        <dbReference type="Proteomes" id="UP000031572"/>
    </source>
</evidence>
<dbReference type="InterPro" id="IPR036691">
    <property type="entry name" value="Endo/exonu/phosph_ase_sf"/>
</dbReference>
<keyword evidence="3" id="KW-0378">Hydrolase</keyword>
<keyword evidence="3" id="KW-0255">Endonuclease</keyword>
<dbReference type="PANTHER" id="PTHR14859">
    <property type="entry name" value="CALCOFLUOR WHITE HYPERSENSITIVE PROTEIN PRECURSOR"/>
    <property type="match status" value="1"/>
</dbReference>
<accession>A0A0C1Y0J0</accession>
<evidence type="ECO:0000313" key="3">
    <source>
        <dbReference type="EMBL" id="KIF80558.1"/>
    </source>
</evidence>
<dbReference type="Pfam" id="PF03372">
    <property type="entry name" value="Exo_endo_phos"/>
    <property type="match status" value="1"/>
</dbReference>
<dbReference type="STRING" id="709839.TSA66_06600"/>
<dbReference type="GO" id="GO:0006506">
    <property type="term" value="P:GPI anchor biosynthetic process"/>
    <property type="evidence" value="ECO:0007669"/>
    <property type="project" value="TreeGrafter"/>
</dbReference>
<evidence type="ECO:0000256" key="1">
    <source>
        <dbReference type="SAM" id="MobiDB-lite"/>
    </source>
</evidence>
<dbReference type="GO" id="GO:0004519">
    <property type="term" value="F:endonuclease activity"/>
    <property type="evidence" value="ECO:0007669"/>
    <property type="project" value="UniProtKB-KW"/>
</dbReference>
<dbReference type="EMBL" id="JWJG01000028">
    <property type="protein sequence ID" value="KIF80558.1"/>
    <property type="molecule type" value="Genomic_DNA"/>
</dbReference>
<organism evidence="3 4">
    <name type="scientific">Noviherbaspirillum autotrophicum</name>
    <dbReference type="NCBI Taxonomy" id="709839"/>
    <lineage>
        <taxon>Bacteria</taxon>
        <taxon>Pseudomonadati</taxon>
        <taxon>Pseudomonadota</taxon>
        <taxon>Betaproteobacteria</taxon>
        <taxon>Burkholderiales</taxon>
        <taxon>Oxalobacteraceae</taxon>
        <taxon>Noviherbaspirillum</taxon>
    </lineage>
</organism>
<keyword evidence="3" id="KW-0540">Nuclease</keyword>
<name>A0A0C1Y0J0_9BURK</name>
<dbReference type="Proteomes" id="UP000031572">
    <property type="component" value="Unassembled WGS sequence"/>
</dbReference>
<dbReference type="PANTHER" id="PTHR14859:SF15">
    <property type="entry name" value="ENDONUCLEASE_EXONUCLEASE_PHOSPHATASE DOMAIN-CONTAINING PROTEIN"/>
    <property type="match status" value="1"/>
</dbReference>
<sequence length="275" mass="29984">MGGRGALDHWSGSGPAAAIETQGGPHGMTDTLSAPVPPVQRMAPDLDPWPLTIATYNIHGAVGCDGRFAPERVGAVLREINADVIALQEVPLGGSRTPNVLAALQKATGYAAAEGPACDTHERRYGNAVLSRYPILSMRMIDLSFGSREPRGALDADLDCHGNMLRVIATHLGLRPAERRDQIRRLLQVFDTDEMPVILLGDINEWFAWGRTLKSLVSHFQAVPAPATFPSRRPVFALDRIWIRPRHRLVHVKVHTSSLARVASDHLPLIAYIDG</sequence>
<comment type="caution">
    <text evidence="3">The sequence shown here is derived from an EMBL/GenBank/DDBJ whole genome shotgun (WGS) entry which is preliminary data.</text>
</comment>
<dbReference type="GO" id="GO:0016020">
    <property type="term" value="C:membrane"/>
    <property type="evidence" value="ECO:0007669"/>
    <property type="project" value="GOC"/>
</dbReference>
<gene>
    <name evidence="3" type="ORF">TSA66_06600</name>
</gene>
<dbReference type="InterPro" id="IPR051916">
    <property type="entry name" value="GPI-anchor_lipid_remodeler"/>
</dbReference>
<dbReference type="SUPFAM" id="SSF56219">
    <property type="entry name" value="DNase I-like"/>
    <property type="match status" value="1"/>
</dbReference>
<evidence type="ECO:0000259" key="2">
    <source>
        <dbReference type="Pfam" id="PF03372"/>
    </source>
</evidence>